<accession>A0ACB8GDE2</accession>
<comment type="caution">
    <text evidence="1">The sequence shown here is derived from an EMBL/GenBank/DDBJ whole genome shotgun (WGS) entry which is preliminary data.</text>
</comment>
<sequence length="126" mass="14362">MIEITTNENSPMRQEVFLMHQLTAVTFGAVFLGNVPDHIKIHPSAGQIYGFRGCIREFQVNNKELFVIDEATGGRNIENCNVPVCDYHPCRNGGTCTRPLYPDFFEKLILRPIPHKLIKVECSRSR</sequence>
<proteinExistence type="predicted"/>
<protein>
    <submittedName>
        <fullName evidence="1">Uncharacterized protein</fullName>
    </submittedName>
</protein>
<evidence type="ECO:0000313" key="2">
    <source>
        <dbReference type="Proteomes" id="UP000827872"/>
    </source>
</evidence>
<dbReference type="EMBL" id="CM037614">
    <property type="protein sequence ID" value="KAH8017606.1"/>
    <property type="molecule type" value="Genomic_DNA"/>
</dbReference>
<name>A0ACB8GDE2_9SAUR</name>
<keyword evidence="2" id="KW-1185">Reference proteome</keyword>
<evidence type="ECO:0000313" key="1">
    <source>
        <dbReference type="EMBL" id="KAH8017606.1"/>
    </source>
</evidence>
<organism evidence="1 2">
    <name type="scientific">Sphaerodactylus townsendi</name>
    <dbReference type="NCBI Taxonomy" id="933632"/>
    <lineage>
        <taxon>Eukaryota</taxon>
        <taxon>Metazoa</taxon>
        <taxon>Chordata</taxon>
        <taxon>Craniata</taxon>
        <taxon>Vertebrata</taxon>
        <taxon>Euteleostomi</taxon>
        <taxon>Lepidosauria</taxon>
        <taxon>Squamata</taxon>
        <taxon>Bifurcata</taxon>
        <taxon>Gekkota</taxon>
        <taxon>Sphaerodactylidae</taxon>
        <taxon>Sphaerodactylus</taxon>
    </lineage>
</organism>
<reference evidence="1" key="1">
    <citation type="submission" date="2021-08" db="EMBL/GenBank/DDBJ databases">
        <title>The first chromosome-level gecko genome reveals the dynamic sex chromosomes of Neotropical dwarf geckos (Sphaerodactylidae: Sphaerodactylus).</title>
        <authorList>
            <person name="Pinto B.J."/>
            <person name="Keating S.E."/>
            <person name="Gamble T."/>
        </authorList>
    </citation>
    <scope>NUCLEOTIDE SEQUENCE</scope>
    <source>
        <strain evidence="1">TG3544</strain>
    </source>
</reference>
<gene>
    <name evidence="1" type="ORF">K3G42_031179</name>
</gene>
<dbReference type="Proteomes" id="UP000827872">
    <property type="component" value="Linkage Group LG01"/>
</dbReference>